<name>A0A5C4MNV9_9RHOB</name>
<sequence>MSKPFQTAGGLPTMLRKRMTDARNPRLAALVGEAIACFDHLAQSNRISRSELASLIQFLTEVGYACDSNRQEWVLLADALGITSLVEALNAPRPAEATPNTIQGPFYRSGVPVMAHGTNIAQVAAGVPLDVSVTIRDLAGKTVTGALLEVWQANHEGLYENQDPDNQPDLNLRGAFLTGKDGLVHFRTIRPKGYSLPSDGPVGRLLSALGLPMRRPAHLHFRVTARGFEDLVTHVFDAEDAATGTDALFAEDPRLQTRFLPVEETGPGLRLDWMLVLTPERWEAKGDAGAPQSAPTRRRAK</sequence>
<dbReference type="GO" id="GO:0018576">
    <property type="term" value="F:catechol 1,2-dioxygenase activity"/>
    <property type="evidence" value="ECO:0007669"/>
    <property type="project" value="InterPro"/>
</dbReference>
<keyword evidence="5" id="KW-0560">Oxidoreductase</keyword>
<keyword evidence="10" id="KW-1185">Reference proteome</keyword>
<dbReference type="RefSeq" id="WP_139078237.1">
    <property type="nucleotide sequence ID" value="NZ_VDFU01000027.1"/>
</dbReference>
<reference evidence="9 10" key="1">
    <citation type="submission" date="2019-06" db="EMBL/GenBank/DDBJ databases">
        <title>YIM 131921 draft genome.</title>
        <authorList>
            <person name="Jiang L."/>
        </authorList>
    </citation>
    <scope>NUCLEOTIDE SEQUENCE [LARGE SCALE GENOMIC DNA]</scope>
    <source>
        <strain evidence="9 10">YIM 131921</strain>
    </source>
</reference>
<dbReference type="Proteomes" id="UP000305887">
    <property type="component" value="Unassembled WGS sequence"/>
</dbReference>
<dbReference type="InterPro" id="IPR007535">
    <property type="entry name" value="Catechol_dOase_N"/>
</dbReference>
<dbReference type="Pfam" id="PF00775">
    <property type="entry name" value="Dioxygenase_C"/>
    <property type="match status" value="1"/>
</dbReference>
<dbReference type="InterPro" id="IPR015889">
    <property type="entry name" value="Intradiol_dOase_core"/>
</dbReference>
<dbReference type="InterPro" id="IPR050770">
    <property type="entry name" value="Intradiol_RC_Dioxygenase"/>
</dbReference>
<evidence type="ECO:0000313" key="9">
    <source>
        <dbReference type="EMBL" id="TNC47281.1"/>
    </source>
</evidence>
<keyword evidence="4 9" id="KW-0223">Dioxygenase</keyword>
<keyword evidence="3" id="KW-0479">Metal-binding</keyword>
<dbReference type="SUPFAM" id="SSF49482">
    <property type="entry name" value="Aromatic compound dioxygenase"/>
    <property type="match status" value="1"/>
</dbReference>
<comment type="similarity">
    <text evidence="2">Belongs to the intradiol ring-cleavage dioxygenase family.</text>
</comment>
<evidence type="ECO:0000313" key="10">
    <source>
        <dbReference type="Proteomes" id="UP000305887"/>
    </source>
</evidence>
<dbReference type="EMBL" id="VDFU01000027">
    <property type="protein sequence ID" value="TNC47281.1"/>
    <property type="molecule type" value="Genomic_DNA"/>
</dbReference>
<organism evidence="9 10">
    <name type="scientific">Rubellimicrobium rubrum</name>
    <dbReference type="NCBI Taxonomy" id="2585369"/>
    <lineage>
        <taxon>Bacteria</taxon>
        <taxon>Pseudomonadati</taxon>
        <taxon>Pseudomonadota</taxon>
        <taxon>Alphaproteobacteria</taxon>
        <taxon>Rhodobacterales</taxon>
        <taxon>Roseobacteraceae</taxon>
        <taxon>Rubellimicrobium</taxon>
    </lineage>
</organism>
<dbReference type="Pfam" id="PF04444">
    <property type="entry name" value="Dioxygenase_N"/>
    <property type="match status" value="1"/>
</dbReference>
<evidence type="ECO:0000259" key="7">
    <source>
        <dbReference type="Pfam" id="PF00775"/>
    </source>
</evidence>
<comment type="caution">
    <text evidence="9">The sequence shown here is derived from an EMBL/GenBank/DDBJ whole genome shotgun (WGS) entry which is preliminary data.</text>
</comment>
<evidence type="ECO:0000256" key="5">
    <source>
        <dbReference type="ARBA" id="ARBA00023002"/>
    </source>
</evidence>
<comment type="cofactor">
    <cofactor evidence="1">
        <name>Fe(3+)</name>
        <dbReference type="ChEBI" id="CHEBI:29034"/>
    </cofactor>
</comment>
<evidence type="ECO:0000259" key="8">
    <source>
        <dbReference type="Pfam" id="PF04444"/>
    </source>
</evidence>
<evidence type="ECO:0000256" key="2">
    <source>
        <dbReference type="ARBA" id="ARBA00007825"/>
    </source>
</evidence>
<proteinExistence type="inferred from homology"/>
<dbReference type="AlphaFoldDB" id="A0A5C4MNV9"/>
<evidence type="ECO:0000256" key="6">
    <source>
        <dbReference type="ARBA" id="ARBA00023004"/>
    </source>
</evidence>
<dbReference type="Gene3D" id="2.60.130.10">
    <property type="entry name" value="Aromatic compound dioxygenase"/>
    <property type="match status" value="1"/>
</dbReference>
<protein>
    <submittedName>
        <fullName evidence="9">6-chlorohydroxyquinol-1,2-dioxygenase</fullName>
    </submittedName>
</protein>
<dbReference type="PANTHER" id="PTHR33711:SF7">
    <property type="entry name" value="INTRADIOL RING-CLEAVAGE DIOXYGENASES DOMAIN-CONTAINING PROTEIN-RELATED"/>
    <property type="match status" value="1"/>
</dbReference>
<accession>A0A5C4MNV9</accession>
<dbReference type="PANTHER" id="PTHR33711">
    <property type="entry name" value="DIOXYGENASE, PUTATIVE (AFU_ORTHOLOGUE AFUA_2G02910)-RELATED"/>
    <property type="match status" value="1"/>
</dbReference>
<dbReference type="GO" id="GO:0008199">
    <property type="term" value="F:ferric iron binding"/>
    <property type="evidence" value="ECO:0007669"/>
    <property type="project" value="InterPro"/>
</dbReference>
<evidence type="ECO:0000256" key="3">
    <source>
        <dbReference type="ARBA" id="ARBA00022723"/>
    </source>
</evidence>
<evidence type="ECO:0000256" key="4">
    <source>
        <dbReference type="ARBA" id="ARBA00022964"/>
    </source>
</evidence>
<keyword evidence="6" id="KW-0408">Iron</keyword>
<dbReference type="InterPro" id="IPR000627">
    <property type="entry name" value="Intradiol_dOase_C"/>
</dbReference>
<dbReference type="OrthoDB" id="9800887at2"/>
<evidence type="ECO:0000256" key="1">
    <source>
        <dbReference type="ARBA" id="ARBA00001965"/>
    </source>
</evidence>
<feature type="domain" description="Intradiol ring-cleavage dioxygenases" evidence="7">
    <location>
        <begin position="103"/>
        <end position="257"/>
    </location>
</feature>
<feature type="domain" description="Catechol dioxygenase N-terminal" evidence="8">
    <location>
        <begin position="24"/>
        <end position="98"/>
    </location>
</feature>
<dbReference type="GO" id="GO:0009712">
    <property type="term" value="P:catechol-containing compound metabolic process"/>
    <property type="evidence" value="ECO:0007669"/>
    <property type="project" value="InterPro"/>
</dbReference>
<gene>
    <name evidence="9" type="ORF">FHG66_16950</name>
</gene>